<gene>
    <name evidence="1" type="ORF">H9X54_011580</name>
</gene>
<dbReference type="RefSeq" id="WP_187656325.1">
    <property type="nucleotide sequence ID" value="NZ_JACSOD020000493.1"/>
</dbReference>
<organism evidence="1 2">
    <name type="scientific">Flavobacterium macrobrachii</name>
    <dbReference type="NCBI Taxonomy" id="591204"/>
    <lineage>
        <taxon>Bacteria</taxon>
        <taxon>Pseudomonadati</taxon>
        <taxon>Bacteroidota</taxon>
        <taxon>Flavobacteriia</taxon>
        <taxon>Flavobacteriales</taxon>
        <taxon>Flavobacteriaceae</taxon>
        <taxon>Flavobacterium</taxon>
    </lineage>
</organism>
<dbReference type="Proteomes" id="UP000759529">
    <property type="component" value="Unassembled WGS sequence"/>
</dbReference>
<accession>A0ABS2CYC7</accession>
<evidence type="ECO:0000313" key="1">
    <source>
        <dbReference type="EMBL" id="MBM6499936.1"/>
    </source>
</evidence>
<proteinExistence type="predicted"/>
<reference evidence="1 2" key="1">
    <citation type="submission" date="2021-02" db="EMBL/GenBank/DDBJ databases">
        <authorList>
            <person name="Jung H.S."/>
            <person name="Chun B.H."/>
            <person name="Jeon C.O."/>
        </authorList>
    </citation>
    <scope>NUCLEOTIDE SEQUENCE [LARGE SCALE GENOMIC DNA]</scope>
    <source>
        <strain evidence="1 2">LMG 25203</strain>
    </source>
</reference>
<sequence>MSRNWKDYKTCMLDGEIAKSDYQTTKTRYENIITEFKERQNRATDEKGIFDLYQESHK</sequence>
<keyword evidence="2" id="KW-1185">Reference proteome</keyword>
<protein>
    <submittedName>
        <fullName evidence="1">Uncharacterized protein</fullName>
    </submittedName>
</protein>
<comment type="caution">
    <text evidence="1">The sequence shown here is derived from an EMBL/GenBank/DDBJ whole genome shotgun (WGS) entry which is preliminary data.</text>
</comment>
<evidence type="ECO:0000313" key="2">
    <source>
        <dbReference type="Proteomes" id="UP000759529"/>
    </source>
</evidence>
<name>A0ABS2CYC7_9FLAO</name>
<dbReference type="EMBL" id="JACSOD020000493">
    <property type="protein sequence ID" value="MBM6499936.1"/>
    <property type="molecule type" value="Genomic_DNA"/>
</dbReference>